<accession>A0ABX9C2Q3</accession>
<name>A0ABX9C2Q3_9BURK</name>
<keyword evidence="2" id="KW-1185">Reference proteome</keyword>
<sequence>MLSRAPDYKSGAEFRKIKYLDIFLLRNYENSAPQALIGPWSFKNCEAEFLLDDASKSDQFRAVIIATRGSAGDNDYREEVMTIGWDDVGVIFIIAGPVAYGTAKFLMSKYAEQWIKNKFDVSLETLRHEQAKTMSMLKIDVDSVLAGRIKIQEREFESLGTAWQMLSDLMVVMSGFMAPGRIESSFARFSDADWTEFLERHGAQLSEIDKRRILGSANRSEAYHEVEYWRELGECARLENDVRIYLAKFGIFMPAEIVTRMEEIALAAKSVINHHRVTPYSDRYRIYEQYLNRYQDGFKGPYDRLQATIKGRLASHGLAGEGGVKSTL</sequence>
<dbReference type="Proteomes" id="UP000248631">
    <property type="component" value="Unassembled WGS sequence"/>
</dbReference>
<comment type="caution">
    <text evidence="1">The sequence shown here is derived from an EMBL/GenBank/DDBJ whole genome shotgun (WGS) entry which is preliminary data.</text>
</comment>
<protein>
    <submittedName>
        <fullName evidence="1">Uncharacterized protein</fullName>
    </submittedName>
</protein>
<reference evidence="1 2" key="1">
    <citation type="submission" date="2014-12" db="EMBL/GenBank/DDBJ databases">
        <title>Complete genome sequence of Herbaspirillum rubrisubalbicans Os38.</title>
        <authorList>
            <person name="Chen M."/>
            <person name="An Q."/>
        </authorList>
    </citation>
    <scope>NUCLEOTIDE SEQUENCE [LARGE SCALE GENOMIC DNA]</scope>
    <source>
        <strain evidence="1 2">Os38</strain>
    </source>
</reference>
<evidence type="ECO:0000313" key="2">
    <source>
        <dbReference type="Proteomes" id="UP000248631"/>
    </source>
</evidence>
<gene>
    <name evidence="1" type="ORF">RB24_11220</name>
</gene>
<evidence type="ECO:0000313" key="1">
    <source>
        <dbReference type="EMBL" id="RAM64750.1"/>
    </source>
</evidence>
<organism evidence="1 2">
    <name type="scientific">Herbaspirillum rubrisubalbicans</name>
    <dbReference type="NCBI Taxonomy" id="80842"/>
    <lineage>
        <taxon>Bacteria</taxon>
        <taxon>Pseudomonadati</taxon>
        <taxon>Pseudomonadota</taxon>
        <taxon>Betaproteobacteria</taxon>
        <taxon>Burkholderiales</taxon>
        <taxon>Oxalobacteraceae</taxon>
        <taxon>Herbaspirillum</taxon>
    </lineage>
</organism>
<proteinExistence type="predicted"/>
<dbReference type="EMBL" id="JUGD01000012">
    <property type="protein sequence ID" value="RAM64750.1"/>
    <property type="molecule type" value="Genomic_DNA"/>
</dbReference>